<dbReference type="InterPro" id="IPR037135">
    <property type="entry name" value="DUF1653-like_dom_sf"/>
</dbReference>
<dbReference type="EMBL" id="RFDI01000229">
    <property type="protein sequence ID" value="RSR61698.1"/>
    <property type="molecule type" value="Genomic_DNA"/>
</dbReference>
<feature type="non-terminal residue" evidence="2">
    <location>
        <position position="1"/>
    </location>
</feature>
<comment type="caution">
    <text evidence="2">The sequence shown here is derived from an EMBL/GenBank/DDBJ whole genome shotgun (WGS) entry which is preliminary data.</text>
</comment>
<dbReference type="InterPro" id="IPR023387">
    <property type="entry name" value="DUF1653-like_dom"/>
</dbReference>
<evidence type="ECO:0000313" key="2">
    <source>
        <dbReference type="EMBL" id="RSR61698.1"/>
    </source>
</evidence>
<proteinExistence type="predicted"/>
<accession>A0A429MTE4</accession>
<evidence type="ECO:0000259" key="1">
    <source>
        <dbReference type="Pfam" id="PF07866"/>
    </source>
</evidence>
<dbReference type="Gene3D" id="2.30.30.320">
    <property type="entry name" value="DUF1653-like domain"/>
    <property type="match status" value="1"/>
</dbReference>
<dbReference type="AlphaFoldDB" id="A0A429MTE4"/>
<protein>
    <submittedName>
        <fullName evidence="2">DUF1653 domain-containing protein</fullName>
    </submittedName>
</protein>
<evidence type="ECO:0000313" key="3">
    <source>
        <dbReference type="Proteomes" id="UP000280073"/>
    </source>
</evidence>
<organism evidence="2 3">
    <name type="scientific">Acinetobacter baumannii</name>
    <dbReference type="NCBI Taxonomy" id="470"/>
    <lineage>
        <taxon>Bacteria</taxon>
        <taxon>Pseudomonadati</taxon>
        <taxon>Pseudomonadota</taxon>
        <taxon>Gammaproteobacteria</taxon>
        <taxon>Moraxellales</taxon>
        <taxon>Moraxellaceae</taxon>
        <taxon>Acinetobacter</taxon>
        <taxon>Acinetobacter calcoaceticus/baumannii complex</taxon>
    </lineage>
</organism>
<dbReference type="Pfam" id="PF07866">
    <property type="entry name" value="DUF1653"/>
    <property type="match status" value="1"/>
</dbReference>
<dbReference type="Proteomes" id="UP000280073">
    <property type="component" value="Unassembled WGS sequence"/>
</dbReference>
<gene>
    <name evidence="2" type="ORF">EA686_05905</name>
</gene>
<sequence length="37" mass="4272">CLYGDYSTWVRPLDMFTETVQMSDGSVVPRFKLIQST</sequence>
<reference evidence="2 3" key="1">
    <citation type="submission" date="2018-10" db="EMBL/GenBank/DDBJ databases">
        <title>GWAS and RNA-Seq identify cryptic mechanisms of antimicrobial resistance in Acinetobacter baumannii.</title>
        <authorList>
            <person name="Sahl J.W."/>
        </authorList>
    </citation>
    <scope>NUCLEOTIDE SEQUENCE [LARGE SCALE GENOMIC DNA]</scope>
    <source>
        <strain evidence="2 3">TG28175</strain>
    </source>
</reference>
<name>A0A429MTE4_ACIBA</name>
<feature type="domain" description="DUF1653" evidence="1">
    <location>
        <begin position="1"/>
        <end position="32"/>
    </location>
</feature>